<name>A0ABS0L7M7_9BACT</name>
<reference evidence="1 2" key="1">
    <citation type="submission" date="2020-11" db="EMBL/GenBank/DDBJ databases">
        <title>Hymenobacter sp.</title>
        <authorList>
            <person name="Kim M.K."/>
        </authorList>
    </citation>
    <scope>NUCLEOTIDE SEQUENCE [LARGE SCALE GENOMIC DNA]</scope>
    <source>
        <strain evidence="1 2">BT594</strain>
    </source>
</reference>
<sequence length="114" mass="12791">MWLTQQNGRKAVLYVIRCYGNGESFYKVGITFCLSARFTPFKMPYKWRTIARYSSQSAGKVFDLEQKIHAAGLASYAPLLPFAGKSECYAEVEAILSLLPAKGLFILKQVNVDV</sequence>
<comment type="caution">
    <text evidence="1">The sequence shown here is derived from an EMBL/GenBank/DDBJ whole genome shotgun (WGS) entry which is preliminary data.</text>
</comment>
<gene>
    <name evidence="1" type="ORF">I5L79_21570</name>
</gene>
<dbReference type="EMBL" id="JADWYK010000021">
    <property type="protein sequence ID" value="MBG8556149.1"/>
    <property type="molecule type" value="Genomic_DNA"/>
</dbReference>
<evidence type="ECO:0000313" key="1">
    <source>
        <dbReference type="EMBL" id="MBG8556149.1"/>
    </source>
</evidence>
<accession>A0ABS0L7M7</accession>
<evidence type="ECO:0000313" key="2">
    <source>
        <dbReference type="Proteomes" id="UP000601099"/>
    </source>
</evidence>
<protein>
    <recommendedName>
        <fullName evidence="3">GIY-YIG nuclease family protein</fullName>
    </recommendedName>
</protein>
<evidence type="ECO:0008006" key="3">
    <source>
        <dbReference type="Google" id="ProtNLM"/>
    </source>
</evidence>
<dbReference type="RefSeq" id="WP_196957168.1">
    <property type="nucleotide sequence ID" value="NZ_JADWYK010000021.1"/>
</dbReference>
<keyword evidence="2" id="KW-1185">Reference proteome</keyword>
<dbReference type="Proteomes" id="UP000601099">
    <property type="component" value="Unassembled WGS sequence"/>
</dbReference>
<organism evidence="1 2">
    <name type="scientific">Hymenobacter guriensis</name>
    <dbReference type="NCBI Taxonomy" id="2793065"/>
    <lineage>
        <taxon>Bacteria</taxon>
        <taxon>Pseudomonadati</taxon>
        <taxon>Bacteroidota</taxon>
        <taxon>Cytophagia</taxon>
        <taxon>Cytophagales</taxon>
        <taxon>Hymenobacteraceae</taxon>
        <taxon>Hymenobacter</taxon>
    </lineage>
</organism>
<proteinExistence type="predicted"/>